<dbReference type="InterPro" id="IPR000477">
    <property type="entry name" value="RT_dom"/>
</dbReference>
<dbReference type="SMART" id="SM00507">
    <property type="entry name" value="HNHc"/>
    <property type="match status" value="1"/>
</dbReference>
<reference evidence="2 4" key="1">
    <citation type="submission" date="2012-05" db="EMBL/GenBank/DDBJ databases">
        <title>Finished chromosome of genome of Oscillatoria sp. PCC 7112.</title>
        <authorList>
            <consortium name="US DOE Joint Genome Institute"/>
            <person name="Gugger M."/>
            <person name="Coursin T."/>
            <person name="Rippka R."/>
            <person name="Tandeau De Marsac N."/>
            <person name="Huntemann M."/>
            <person name="Wei C.-L."/>
            <person name="Han J."/>
            <person name="Detter J.C."/>
            <person name="Han C."/>
            <person name="Tapia R."/>
            <person name="Davenport K."/>
            <person name="Daligault H."/>
            <person name="Erkkila T."/>
            <person name="Gu W."/>
            <person name="Munk A.C.C."/>
            <person name="Teshima H."/>
            <person name="Xu Y."/>
            <person name="Chain P."/>
            <person name="Chen A."/>
            <person name="Krypides N."/>
            <person name="Mavromatis K."/>
            <person name="Markowitz V."/>
            <person name="Szeto E."/>
            <person name="Ivanova N."/>
            <person name="Mikhailova N."/>
            <person name="Ovchinnikova G."/>
            <person name="Pagani I."/>
            <person name="Pati A."/>
            <person name="Goodwin L."/>
            <person name="Peters L."/>
            <person name="Pitluck S."/>
            <person name="Woyke T."/>
            <person name="Kerfeld C."/>
        </authorList>
    </citation>
    <scope>NUCLEOTIDE SEQUENCE [LARGE SCALE GENOMIC DNA]</scope>
    <source>
        <strain evidence="2 4">PCC 7112</strain>
    </source>
</reference>
<dbReference type="Pfam" id="PF00078">
    <property type="entry name" value="RVT_1"/>
    <property type="match status" value="1"/>
</dbReference>
<dbReference type="PANTHER" id="PTHR34047">
    <property type="entry name" value="NUCLEAR INTRON MATURASE 1, MITOCHONDRIAL-RELATED"/>
    <property type="match status" value="1"/>
</dbReference>
<evidence type="ECO:0000259" key="1">
    <source>
        <dbReference type="PROSITE" id="PS50878"/>
    </source>
</evidence>
<dbReference type="NCBIfam" id="TIGR04416">
    <property type="entry name" value="group_II_RT_mat"/>
    <property type="match status" value="1"/>
</dbReference>
<dbReference type="InterPro" id="IPR003615">
    <property type="entry name" value="HNH_nuc"/>
</dbReference>
<dbReference type="EMBL" id="CP003616">
    <property type="protein sequence ID" value="AFZ10804.1"/>
    <property type="molecule type" value="Genomic_DNA"/>
</dbReference>
<dbReference type="CDD" id="cd00085">
    <property type="entry name" value="HNHc"/>
    <property type="match status" value="1"/>
</dbReference>
<name>K9VTB4_9CYAN</name>
<evidence type="ECO:0000313" key="2">
    <source>
        <dbReference type="EMBL" id="AFZ08387.1"/>
    </source>
</evidence>
<dbReference type="KEGG" id="oni:Osc7112_6700"/>
<dbReference type="STRING" id="179408.Osc7112_4055"/>
<dbReference type="GO" id="GO:0004519">
    <property type="term" value="F:endonuclease activity"/>
    <property type="evidence" value="ECO:0007669"/>
    <property type="project" value="InterPro"/>
</dbReference>
<protein>
    <submittedName>
        <fullName evidence="3">RNA-directed DNA polymerase</fullName>
        <ecNumber evidence="3">2.7.7.49</ecNumber>
    </submittedName>
</protein>
<dbReference type="GO" id="GO:0008270">
    <property type="term" value="F:zinc ion binding"/>
    <property type="evidence" value="ECO:0007669"/>
    <property type="project" value="InterPro"/>
</dbReference>
<dbReference type="RefSeq" id="WP_015177634.1">
    <property type="nucleotide sequence ID" value="NC_019729.1"/>
</dbReference>
<dbReference type="AlphaFoldDB" id="K9VTB4"/>
<dbReference type="InterPro" id="IPR030931">
    <property type="entry name" value="Group_II_RT_mat"/>
</dbReference>
<dbReference type="PROSITE" id="PS50878">
    <property type="entry name" value="RT_POL"/>
    <property type="match status" value="1"/>
</dbReference>
<accession>K9VTB4</accession>
<dbReference type="InterPro" id="IPR025960">
    <property type="entry name" value="RVT_N"/>
</dbReference>
<gene>
    <name evidence="2" type="ORF">Osc7112_4055</name>
    <name evidence="3" type="ORF">Osc7112_6700</name>
</gene>
<organism evidence="3 4">
    <name type="scientific">Phormidium nigroviride PCC 7112</name>
    <dbReference type="NCBI Taxonomy" id="179408"/>
    <lineage>
        <taxon>Bacteria</taxon>
        <taxon>Bacillati</taxon>
        <taxon>Cyanobacteriota</taxon>
        <taxon>Cyanophyceae</taxon>
        <taxon>Oscillatoriophycideae</taxon>
        <taxon>Oscillatoriales</taxon>
        <taxon>Oscillatoriaceae</taxon>
        <taxon>Phormidium</taxon>
    </lineage>
</organism>
<dbReference type="eggNOG" id="COG1403">
    <property type="taxonomic scope" value="Bacteria"/>
</dbReference>
<dbReference type="InterPro" id="IPR043502">
    <property type="entry name" value="DNA/RNA_pol_sf"/>
</dbReference>
<dbReference type="Pfam" id="PF13655">
    <property type="entry name" value="RVT_N"/>
    <property type="match status" value="1"/>
</dbReference>
<dbReference type="GO" id="GO:0003676">
    <property type="term" value="F:nucleic acid binding"/>
    <property type="evidence" value="ECO:0007669"/>
    <property type="project" value="InterPro"/>
</dbReference>
<dbReference type="HOGENOM" id="CLU_013584_15_4_3"/>
<sequence length="552" mass="63481">MVSLLTTNGLKKRLENWNQINWIKVIKLVRNLRQRIFRARKLGDFRKLRSLQKLMLRSYANLLLSVRRITQTNQGKATAGIDKEVINTPEQRVILVNDWNGGNPKPTLRVEIPKPNGKKRPLGIPTVRDRIEQAIVKNSLEPEWEAVFEQHSYGFRPGRSCQDAIEQCFNKVGFNKAGGHKWVLEADIKGFFDNIAHESILNLMGNFPKRELIQGWLKAGFVFQGKLHPTEQGTPQGGVISPLLANIGLHGLETFIKATNPKLGVVRYADDFIVTAKDKHSLETAQTLIQAWISERGLELSAEKTVITSLEDGFDFLGFNSRHYDGKLLIKPSKKKVLIFCKRLGEEVRNLNGVEQEVLIKKLNPILRGFANYYKGVVSKETFGYISYRLWQYLWRWAKRRHPNKNKRWVRKRYFKTIKGNNWVFACTTSDRRGKDKELALYSIASTPIERHIKVKGDASPDDPSLKEYWDKRHQKLGKTRFNKGSKLYTIADNQDWKCPECGEPLFKGEEIETHHIVPVAGGGTDDVENLQHLHKPCHKQVHKTQVKSRLK</sequence>
<dbReference type="InterPro" id="IPR013597">
    <property type="entry name" value="Mat_intron_G2"/>
</dbReference>
<dbReference type="Gene3D" id="1.10.30.50">
    <property type="match status" value="1"/>
</dbReference>
<dbReference type="SUPFAM" id="SSF56672">
    <property type="entry name" value="DNA/RNA polymerases"/>
    <property type="match status" value="1"/>
</dbReference>
<geneLocation type="plasmid" evidence="3 4">
    <name>pOSC7112.02</name>
</geneLocation>
<dbReference type="OrthoDB" id="468044at2"/>
<dbReference type="EMBL" id="CP003614">
    <property type="protein sequence ID" value="AFZ08387.1"/>
    <property type="molecule type" value="Genomic_DNA"/>
</dbReference>
<dbReference type="eggNOG" id="COG3344">
    <property type="taxonomic scope" value="Bacteria"/>
</dbReference>
<dbReference type="InterPro" id="IPR051083">
    <property type="entry name" value="GrpII_Intron_Splice-Mob/Def"/>
</dbReference>
<dbReference type="Proteomes" id="UP000010478">
    <property type="component" value="Chromosome"/>
</dbReference>
<evidence type="ECO:0000313" key="3">
    <source>
        <dbReference type="EMBL" id="AFZ10804.1"/>
    </source>
</evidence>
<proteinExistence type="predicted"/>
<dbReference type="Pfam" id="PF01844">
    <property type="entry name" value="HNH"/>
    <property type="match status" value="1"/>
</dbReference>
<dbReference type="Pfam" id="PF08388">
    <property type="entry name" value="GIIM"/>
    <property type="match status" value="1"/>
</dbReference>
<keyword evidence="4" id="KW-1185">Reference proteome</keyword>
<dbReference type="Proteomes" id="UP000010478">
    <property type="component" value="Plasmid pOSC7112.02"/>
</dbReference>
<evidence type="ECO:0000313" key="4">
    <source>
        <dbReference type="Proteomes" id="UP000010478"/>
    </source>
</evidence>
<keyword evidence="3" id="KW-0548">Nucleotidyltransferase</keyword>
<keyword evidence="3" id="KW-0695">RNA-directed DNA polymerase</keyword>
<keyword evidence="3" id="KW-0808">Transferase</keyword>
<dbReference type="PANTHER" id="PTHR34047:SF10">
    <property type="entry name" value="GROUP II INTRON-ASSOCIATED OPEN READING FRAME"/>
    <property type="match status" value="1"/>
</dbReference>
<dbReference type="PATRIC" id="fig|179408.3.peg.4996"/>
<dbReference type="InterPro" id="IPR002711">
    <property type="entry name" value="HNH"/>
</dbReference>
<feature type="domain" description="Reverse transcriptase" evidence="1">
    <location>
        <begin position="93"/>
        <end position="321"/>
    </location>
</feature>
<dbReference type="KEGG" id="oni:Osc7112_4055"/>
<dbReference type="EC" id="2.7.7.49" evidence="3"/>
<dbReference type="CDD" id="cd01651">
    <property type="entry name" value="RT_G2_intron"/>
    <property type="match status" value="1"/>
</dbReference>
<dbReference type="GO" id="GO:0003964">
    <property type="term" value="F:RNA-directed DNA polymerase activity"/>
    <property type="evidence" value="ECO:0007669"/>
    <property type="project" value="UniProtKB-KW"/>
</dbReference>
<keyword evidence="3" id="KW-0614">Plasmid</keyword>
<reference evidence="3 4" key="2">
    <citation type="submission" date="2012-05" db="EMBL/GenBank/DDBJ databases">
        <title>Finished plasmid 2 of genome of Oscillatoria sp. PCC 7112.</title>
        <authorList>
            <consortium name="US DOE Joint Genome Institute"/>
            <person name="Gugger M."/>
            <person name="Coursin T."/>
            <person name="Rippka R."/>
            <person name="Tandeau De Marsac N."/>
            <person name="Huntemann M."/>
            <person name="Wei C.-L."/>
            <person name="Han J."/>
            <person name="Detter J.C."/>
            <person name="Han C."/>
            <person name="Tapia R."/>
            <person name="Davenport K."/>
            <person name="Daligault H."/>
            <person name="Erkkila T."/>
            <person name="Gu W."/>
            <person name="Munk A.C.C."/>
            <person name="Teshima H."/>
            <person name="Xu Y."/>
            <person name="Chain P."/>
            <person name="Chen A."/>
            <person name="Krypides N."/>
            <person name="Mavromatis K."/>
            <person name="Markowitz V."/>
            <person name="Szeto E."/>
            <person name="Ivanova N."/>
            <person name="Mikhailova N."/>
            <person name="Ovchinnikova G."/>
            <person name="Pagani I."/>
            <person name="Pati A."/>
            <person name="Goodwin L."/>
            <person name="Peters L."/>
            <person name="Pitluck S."/>
            <person name="Woyke T."/>
            <person name="Kerfeld C."/>
        </authorList>
    </citation>
    <scope>NUCLEOTIDE SEQUENCE [LARGE SCALE GENOMIC DNA]</scope>
    <source>
        <strain evidence="3 4">PCC 7112</strain>
        <plasmid evidence="3 4">pOSC7112.02</plasmid>
    </source>
</reference>